<keyword evidence="3" id="KW-0436">Ligase</keyword>
<proteinExistence type="predicted"/>
<reference evidence="3 4" key="1">
    <citation type="submission" date="2020-08" db="EMBL/GenBank/DDBJ databases">
        <title>Genomic Encyclopedia of Type Strains, Phase IV (KMG-IV): sequencing the most valuable type-strain genomes for metagenomic binning, comparative biology and taxonomic classification.</title>
        <authorList>
            <person name="Goeker M."/>
        </authorList>
    </citation>
    <scope>NUCLEOTIDE SEQUENCE [LARGE SCALE GENOMIC DNA]</scope>
    <source>
        <strain evidence="3 4">DSM 29781</strain>
    </source>
</reference>
<sequence>MKTNVGGLDRMLRIAVGVVLIALALTGTIGAWGWIGIVPLLTGLFRSCPLYSIFGWNTCGMQGKSSS</sequence>
<gene>
    <name evidence="3" type="ORF">HNQ70_002675</name>
</gene>
<dbReference type="Proteomes" id="UP000532440">
    <property type="component" value="Unassembled WGS sequence"/>
</dbReference>
<organism evidence="3 4">
    <name type="scientific">Quisquiliibacterium transsilvanicum</name>
    <dbReference type="NCBI Taxonomy" id="1549638"/>
    <lineage>
        <taxon>Bacteria</taxon>
        <taxon>Pseudomonadati</taxon>
        <taxon>Pseudomonadota</taxon>
        <taxon>Betaproteobacteria</taxon>
        <taxon>Burkholderiales</taxon>
        <taxon>Burkholderiaceae</taxon>
        <taxon>Quisquiliibacterium</taxon>
    </lineage>
</organism>
<accession>A0A7W8M9I2</accession>
<name>A0A7W8M9I2_9BURK</name>
<dbReference type="GO" id="GO:0016874">
    <property type="term" value="F:ligase activity"/>
    <property type="evidence" value="ECO:0007669"/>
    <property type="project" value="UniProtKB-KW"/>
</dbReference>
<dbReference type="AlphaFoldDB" id="A0A7W8M9I2"/>
<evidence type="ECO:0000259" key="2">
    <source>
        <dbReference type="Pfam" id="PF11127"/>
    </source>
</evidence>
<dbReference type="Pfam" id="PF11127">
    <property type="entry name" value="YgaP-like_TM"/>
    <property type="match status" value="1"/>
</dbReference>
<evidence type="ECO:0000256" key="1">
    <source>
        <dbReference type="SAM" id="Phobius"/>
    </source>
</evidence>
<protein>
    <submittedName>
        <fullName evidence="3">O-antigen ligase</fullName>
    </submittedName>
</protein>
<feature type="transmembrane region" description="Helical" evidence="1">
    <location>
        <begin position="12"/>
        <end position="35"/>
    </location>
</feature>
<dbReference type="RefSeq" id="WP_183968382.1">
    <property type="nucleotide sequence ID" value="NZ_BAABEW010000012.1"/>
</dbReference>
<dbReference type="EMBL" id="JACHGB010000005">
    <property type="protein sequence ID" value="MBB5272652.1"/>
    <property type="molecule type" value="Genomic_DNA"/>
</dbReference>
<feature type="domain" description="Inner membrane protein YgaP-like transmembrane" evidence="2">
    <location>
        <begin position="1"/>
        <end position="61"/>
    </location>
</feature>
<evidence type="ECO:0000313" key="3">
    <source>
        <dbReference type="EMBL" id="MBB5272652.1"/>
    </source>
</evidence>
<keyword evidence="1" id="KW-1133">Transmembrane helix</keyword>
<comment type="caution">
    <text evidence="3">The sequence shown here is derived from an EMBL/GenBank/DDBJ whole genome shotgun (WGS) entry which is preliminary data.</text>
</comment>
<evidence type="ECO:0000313" key="4">
    <source>
        <dbReference type="Proteomes" id="UP000532440"/>
    </source>
</evidence>
<dbReference type="InterPro" id="IPR021309">
    <property type="entry name" value="YgaP-like_TM"/>
</dbReference>
<keyword evidence="1" id="KW-0472">Membrane</keyword>
<keyword evidence="4" id="KW-1185">Reference proteome</keyword>
<keyword evidence="1" id="KW-0812">Transmembrane</keyword>